<feature type="transmembrane region" description="Helical" evidence="7">
    <location>
        <begin position="384"/>
        <end position="404"/>
    </location>
</feature>
<keyword evidence="5 7" id="KW-1133">Transmembrane helix</keyword>
<dbReference type="AlphaFoldDB" id="A0A5N0TGE5"/>
<evidence type="ECO:0000313" key="8">
    <source>
        <dbReference type="EMBL" id="KAA9132926.1"/>
    </source>
</evidence>
<feature type="transmembrane region" description="Helical" evidence="7">
    <location>
        <begin position="361"/>
        <end position="378"/>
    </location>
</feature>
<keyword evidence="4 7" id="KW-0812">Transmembrane</keyword>
<keyword evidence="6 7" id="KW-0472">Membrane</keyword>
<dbReference type="RefSeq" id="WP_150893634.1">
    <property type="nucleotide sequence ID" value="NZ_VYUY01000013.1"/>
</dbReference>
<dbReference type="GO" id="GO:0005886">
    <property type="term" value="C:plasma membrane"/>
    <property type="evidence" value="ECO:0007669"/>
    <property type="project" value="UniProtKB-SubCell"/>
</dbReference>
<dbReference type="CDD" id="cd13127">
    <property type="entry name" value="MATE_tuaB_like"/>
    <property type="match status" value="1"/>
</dbReference>
<dbReference type="Pfam" id="PF13440">
    <property type="entry name" value="Polysacc_synt_3"/>
    <property type="match status" value="1"/>
</dbReference>
<evidence type="ECO:0000256" key="4">
    <source>
        <dbReference type="ARBA" id="ARBA00022692"/>
    </source>
</evidence>
<evidence type="ECO:0000256" key="1">
    <source>
        <dbReference type="ARBA" id="ARBA00004651"/>
    </source>
</evidence>
<evidence type="ECO:0000256" key="5">
    <source>
        <dbReference type="ARBA" id="ARBA00022989"/>
    </source>
</evidence>
<dbReference type="PANTHER" id="PTHR30250">
    <property type="entry name" value="PST FAMILY PREDICTED COLANIC ACID TRANSPORTER"/>
    <property type="match status" value="1"/>
</dbReference>
<feature type="transmembrane region" description="Helical" evidence="7">
    <location>
        <begin position="296"/>
        <end position="321"/>
    </location>
</feature>
<comment type="similarity">
    <text evidence="2">Belongs to the polysaccharide synthase family.</text>
</comment>
<dbReference type="PANTHER" id="PTHR30250:SF10">
    <property type="entry name" value="LIPOPOLYSACCHARIDE BIOSYNTHESIS PROTEIN WZXC"/>
    <property type="match status" value="1"/>
</dbReference>
<keyword evidence="9" id="KW-1185">Reference proteome</keyword>
<feature type="transmembrane region" description="Helical" evidence="7">
    <location>
        <begin position="175"/>
        <end position="196"/>
    </location>
</feature>
<gene>
    <name evidence="8" type="ORF">F6B40_10105</name>
</gene>
<feature type="transmembrane region" description="Helical" evidence="7">
    <location>
        <begin position="416"/>
        <end position="437"/>
    </location>
</feature>
<dbReference type="InterPro" id="IPR050833">
    <property type="entry name" value="Poly_Biosynth_Transport"/>
</dbReference>
<evidence type="ECO:0000256" key="2">
    <source>
        <dbReference type="ARBA" id="ARBA00007430"/>
    </source>
</evidence>
<feature type="transmembrane region" description="Helical" evidence="7">
    <location>
        <begin position="21"/>
        <end position="41"/>
    </location>
</feature>
<feature type="transmembrane region" description="Helical" evidence="7">
    <location>
        <begin position="327"/>
        <end position="349"/>
    </location>
</feature>
<feature type="transmembrane region" description="Helical" evidence="7">
    <location>
        <begin position="115"/>
        <end position="133"/>
    </location>
</feature>
<reference evidence="9" key="1">
    <citation type="submission" date="2019-09" db="EMBL/GenBank/DDBJ databases">
        <title>Mumia zhuanghuii sp. nov. isolated from the intestinal contents of plateau pika (Ochotona curzoniae) in the Qinghai-Tibet plateau of China.</title>
        <authorList>
            <person name="Tian Z."/>
        </authorList>
    </citation>
    <scope>NUCLEOTIDE SEQUENCE [LARGE SCALE GENOMIC DNA]</scope>
    <source>
        <strain evidence="9">L-033</strain>
    </source>
</reference>
<comment type="caution">
    <text evidence="8">The sequence shown here is derived from an EMBL/GenBank/DDBJ whole genome shotgun (WGS) entry which is preliminary data.</text>
</comment>
<evidence type="ECO:0000256" key="7">
    <source>
        <dbReference type="SAM" id="Phobius"/>
    </source>
</evidence>
<dbReference type="EMBL" id="VYUY01000013">
    <property type="protein sequence ID" value="KAA9132926.1"/>
    <property type="molecule type" value="Genomic_DNA"/>
</dbReference>
<sequence>MTSTSIGNLGHKATRGVGVTMVSQVVKIAVQVVSIVILARLLTPHDFGLVAIVAAVVGIAEVFRDFGLSTAAIQAREISEAERTNLFWANLSLGFICALASAACAPLLASIYDDQALIGITIALSLVFIINGATTQLTANVTRALNFRGLAVCVIVSQIIGVSLALTLAAFGFGYWALVAQQIATAGSLLLVTLAVGRWVPGLPKRQAPIKRFFKFGAATVGSKTFSFVAKNIDVAALGFVAPVSSVGFYSKAQELVAAPLDQINTPLTRVALPILSRVQDDDATFQRYTEKAQLVACYVTSLGLAWLAGSAYPFVTILLGERWAPVAPILSILAIAGIFRSLAQVTYWIYLAKGLVGPQLKLYAVTQALIIIGILMGLPWGPLGVACGATAGYLLFWLAGMWHVSRVARVRTLPLFRRCLMVLGLLAFPVLALSYATNWLDLNDWGQMGVSAAAAASWCALVVTAFPPFRKDALFMIGLVRRLMPNKRQNSAPSRAEN</sequence>
<keyword evidence="3" id="KW-1003">Cell membrane</keyword>
<name>A0A5N0TGE5_9MICO</name>
<organism evidence="8 9">
    <name type="scientific">Microbacterium caowuchunii</name>
    <dbReference type="NCBI Taxonomy" id="2614638"/>
    <lineage>
        <taxon>Bacteria</taxon>
        <taxon>Bacillati</taxon>
        <taxon>Actinomycetota</taxon>
        <taxon>Actinomycetes</taxon>
        <taxon>Micrococcales</taxon>
        <taxon>Microbacteriaceae</taxon>
        <taxon>Microbacterium</taxon>
    </lineage>
</organism>
<dbReference type="Proteomes" id="UP000326838">
    <property type="component" value="Unassembled WGS sequence"/>
</dbReference>
<feature type="transmembrane region" description="Helical" evidence="7">
    <location>
        <begin position="47"/>
        <end position="66"/>
    </location>
</feature>
<comment type="subcellular location">
    <subcellularLocation>
        <location evidence="1">Cell membrane</location>
        <topology evidence="1">Multi-pass membrane protein</topology>
    </subcellularLocation>
</comment>
<feature type="transmembrane region" description="Helical" evidence="7">
    <location>
        <begin position="145"/>
        <end position="169"/>
    </location>
</feature>
<protein>
    <submittedName>
        <fullName evidence="8">Lipopolysaccharide biosynthesis protein</fullName>
    </submittedName>
</protein>
<feature type="transmembrane region" description="Helical" evidence="7">
    <location>
        <begin position="87"/>
        <end position="109"/>
    </location>
</feature>
<evidence type="ECO:0000256" key="6">
    <source>
        <dbReference type="ARBA" id="ARBA00023136"/>
    </source>
</evidence>
<accession>A0A5N0TGE5</accession>
<evidence type="ECO:0000313" key="9">
    <source>
        <dbReference type="Proteomes" id="UP000326838"/>
    </source>
</evidence>
<proteinExistence type="inferred from homology"/>
<feature type="transmembrane region" description="Helical" evidence="7">
    <location>
        <begin position="449"/>
        <end position="467"/>
    </location>
</feature>
<evidence type="ECO:0000256" key="3">
    <source>
        <dbReference type="ARBA" id="ARBA00022475"/>
    </source>
</evidence>